<feature type="transmembrane region" description="Helical" evidence="10">
    <location>
        <begin position="392"/>
        <end position="415"/>
    </location>
</feature>
<dbReference type="InterPro" id="IPR050809">
    <property type="entry name" value="UgpAE/MalFG_permease"/>
</dbReference>
<keyword evidence="7" id="KW-0732">Signal</keyword>
<feature type="transmembrane region" description="Helical" evidence="10">
    <location>
        <begin position="337"/>
        <end position="362"/>
    </location>
</feature>
<dbReference type="SUPFAM" id="SSF117074">
    <property type="entry name" value="Hypothetical protein PA1324"/>
    <property type="match status" value="1"/>
</dbReference>
<proteinExistence type="inferred from homology"/>
<keyword evidence="5" id="KW-0964">Secreted</keyword>
<evidence type="ECO:0000259" key="12">
    <source>
        <dbReference type="PROSITE" id="PS50928"/>
    </source>
</evidence>
<comment type="similarity">
    <text evidence="10">Belongs to the binding-protein-dependent transport system permease family.</text>
</comment>
<dbReference type="GO" id="GO:0005576">
    <property type="term" value="C:extracellular region"/>
    <property type="evidence" value="ECO:0007669"/>
    <property type="project" value="UniProtKB-SubCell"/>
</dbReference>
<dbReference type="SUPFAM" id="SSF161098">
    <property type="entry name" value="MetI-like"/>
    <property type="match status" value="2"/>
</dbReference>
<reference evidence="13 14" key="1">
    <citation type="submission" date="2020-10" db="EMBL/GenBank/DDBJ databases">
        <title>Ca. Dormibacterota MAGs.</title>
        <authorList>
            <person name="Montgomery K."/>
        </authorList>
    </citation>
    <scope>NUCLEOTIDE SEQUENCE [LARGE SCALE GENOMIC DNA]</scope>
    <source>
        <strain evidence="13">Mitchell_Peninsula_5</strain>
    </source>
</reference>
<dbReference type="PROSITE" id="PS50928">
    <property type="entry name" value="ABC_TM1"/>
    <property type="match status" value="1"/>
</dbReference>
<gene>
    <name evidence="13" type="ORF">JF887_07015</name>
</gene>
<dbReference type="PANTHER" id="PTHR43227">
    <property type="entry name" value="BLL4140 PROTEIN"/>
    <property type="match status" value="1"/>
</dbReference>
<dbReference type="EMBL" id="JAEKNN010000030">
    <property type="protein sequence ID" value="MBJ7609168.1"/>
    <property type="molecule type" value="Genomic_DNA"/>
</dbReference>
<keyword evidence="6 10" id="KW-0812">Transmembrane</keyword>
<feature type="region of interest" description="Disordered" evidence="11">
    <location>
        <begin position="1"/>
        <end position="27"/>
    </location>
</feature>
<feature type="compositionally biased region" description="Low complexity" evidence="11">
    <location>
        <begin position="1"/>
        <end position="12"/>
    </location>
</feature>
<dbReference type="InterPro" id="IPR000515">
    <property type="entry name" value="MetI-like"/>
</dbReference>
<evidence type="ECO:0000313" key="13">
    <source>
        <dbReference type="EMBL" id="MBJ7609168.1"/>
    </source>
</evidence>
<dbReference type="CDD" id="cd06261">
    <property type="entry name" value="TM_PBP2"/>
    <property type="match status" value="1"/>
</dbReference>
<name>A0A934KLS2_9BACT</name>
<evidence type="ECO:0000256" key="8">
    <source>
        <dbReference type="ARBA" id="ARBA00022989"/>
    </source>
</evidence>
<evidence type="ECO:0000256" key="7">
    <source>
        <dbReference type="ARBA" id="ARBA00022729"/>
    </source>
</evidence>
<dbReference type="InterPro" id="IPR033764">
    <property type="entry name" value="Sdr_B"/>
</dbReference>
<dbReference type="PANTHER" id="PTHR43227:SF8">
    <property type="entry name" value="DIACETYLCHITOBIOSE UPTAKE SYSTEM PERMEASE PROTEIN DASB"/>
    <property type="match status" value="1"/>
</dbReference>
<feature type="transmembrane region" description="Helical" evidence="10">
    <location>
        <begin position="441"/>
        <end position="463"/>
    </location>
</feature>
<keyword evidence="9 10" id="KW-0472">Membrane</keyword>
<evidence type="ECO:0000256" key="2">
    <source>
        <dbReference type="ARBA" id="ARBA00004651"/>
    </source>
</evidence>
<keyword evidence="3 10" id="KW-0813">Transport</keyword>
<feature type="transmembrane region" description="Helical" evidence="10">
    <location>
        <begin position="93"/>
        <end position="113"/>
    </location>
</feature>
<keyword evidence="8 10" id="KW-1133">Transmembrane helix</keyword>
<comment type="subcellular location">
    <subcellularLocation>
        <location evidence="2 10">Cell membrane</location>
        <topology evidence="2 10">Multi-pass membrane protein</topology>
    </subcellularLocation>
    <subcellularLocation>
        <location evidence="1">Secreted</location>
    </subcellularLocation>
</comment>
<evidence type="ECO:0000256" key="6">
    <source>
        <dbReference type="ARBA" id="ARBA00022692"/>
    </source>
</evidence>
<dbReference type="AlphaFoldDB" id="A0A934KLS2"/>
<evidence type="ECO:0000256" key="4">
    <source>
        <dbReference type="ARBA" id="ARBA00022475"/>
    </source>
</evidence>
<accession>A0A934KLS2</accession>
<evidence type="ECO:0000256" key="1">
    <source>
        <dbReference type="ARBA" id="ARBA00004613"/>
    </source>
</evidence>
<evidence type="ECO:0000256" key="9">
    <source>
        <dbReference type="ARBA" id="ARBA00023136"/>
    </source>
</evidence>
<dbReference type="GO" id="GO:0005886">
    <property type="term" value="C:plasma membrane"/>
    <property type="evidence" value="ECO:0007669"/>
    <property type="project" value="UniProtKB-SubCell"/>
</dbReference>
<evidence type="ECO:0000256" key="5">
    <source>
        <dbReference type="ARBA" id="ARBA00022525"/>
    </source>
</evidence>
<dbReference type="Pfam" id="PF17210">
    <property type="entry name" value="SdrD_B"/>
    <property type="match status" value="1"/>
</dbReference>
<feature type="transmembrane region" description="Helical" evidence="10">
    <location>
        <begin position="125"/>
        <end position="145"/>
    </location>
</feature>
<evidence type="ECO:0000256" key="3">
    <source>
        <dbReference type="ARBA" id="ARBA00022448"/>
    </source>
</evidence>
<keyword evidence="4" id="KW-1003">Cell membrane</keyword>
<dbReference type="Proteomes" id="UP000614410">
    <property type="component" value="Unassembled WGS sequence"/>
</dbReference>
<evidence type="ECO:0000256" key="11">
    <source>
        <dbReference type="SAM" id="MobiDB-lite"/>
    </source>
</evidence>
<dbReference type="GO" id="GO:0055085">
    <property type="term" value="P:transmembrane transport"/>
    <property type="evidence" value="ECO:0007669"/>
    <property type="project" value="InterPro"/>
</dbReference>
<evidence type="ECO:0000313" key="14">
    <source>
        <dbReference type="Proteomes" id="UP000614410"/>
    </source>
</evidence>
<feature type="transmembrane region" description="Helical" evidence="10">
    <location>
        <begin position="32"/>
        <end position="55"/>
    </location>
</feature>
<evidence type="ECO:0000256" key="10">
    <source>
        <dbReference type="RuleBase" id="RU363032"/>
    </source>
</evidence>
<dbReference type="Gene3D" id="1.10.3720.10">
    <property type="entry name" value="MetI-like"/>
    <property type="match status" value="2"/>
</dbReference>
<comment type="caution">
    <text evidence="13">The sequence shown here is derived from an EMBL/GenBank/DDBJ whole genome shotgun (WGS) entry which is preliminary data.</text>
</comment>
<dbReference type="InterPro" id="IPR035906">
    <property type="entry name" value="MetI-like_sf"/>
</dbReference>
<feature type="domain" description="ABC transmembrane type-1" evidence="12">
    <location>
        <begin position="89"/>
        <end position="462"/>
    </location>
</feature>
<dbReference type="Pfam" id="PF00528">
    <property type="entry name" value="BPD_transp_1"/>
    <property type="match status" value="1"/>
</dbReference>
<protein>
    <submittedName>
        <fullName evidence="13">ABC transporter permease subunit</fullName>
    </submittedName>
</protein>
<sequence>MTAVPSAAAPRARPIPEVRTGRPPRRGGVPRSAVVVLFMFPAALLLGAIVVYPAVASVARSLYDKNGNTFVGADNYRTLFGTSDILVAIRNNAIWVIVFPFLVTFLGLVFAVLTERIRWATAFKTVVFMPMAISLFATGVIWRIVYETDPHRGVINSAVGTVVDVIHPPGLYALPNIKPISGVSGAADGSMVSAQTVQPGGTVRLGLTGIPLSAVPPAAQDARAAATVATAISGLVWRDFSPGGHVGTIDPGEKGLPGLHLNLVGADDKTVATTTSGNDGAFRFDGAAAGTYHVALDASNFRTAFGGVNWLGTQSLTPTSSLGTTGQALLTIPLVDLAAIMAMLWMWSGFAMVVIGAGLAALNREVLEAARMDGASELQTFRYITFPLLRPVLIVVFITMIINVLKIFDIILALVPDSAQQQANVIALEMWRIGFGGSPDYGLGSALAVFLFVLVVPVIFVNIRRIRG</sequence>
<organism evidence="13 14">
    <name type="scientific">Candidatus Amunia macphersoniae</name>
    <dbReference type="NCBI Taxonomy" id="3127014"/>
    <lineage>
        <taxon>Bacteria</taxon>
        <taxon>Bacillati</taxon>
        <taxon>Candidatus Dormiibacterota</taxon>
        <taxon>Candidatus Dormibacteria</taxon>
        <taxon>Candidatus Aeolococcales</taxon>
        <taxon>Candidatus Aeolococcaceae</taxon>
        <taxon>Candidatus Amunia</taxon>
    </lineage>
</organism>